<name>A0A8J6JAP5_9FIRM</name>
<feature type="transmembrane region" description="Helical" evidence="2">
    <location>
        <begin position="46"/>
        <end position="65"/>
    </location>
</feature>
<feature type="region of interest" description="Disordered" evidence="1">
    <location>
        <begin position="271"/>
        <end position="301"/>
    </location>
</feature>
<dbReference type="Proteomes" id="UP000607645">
    <property type="component" value="Unassembled WGS sequence"/>
</dbReference>
<sequence length="301" mass="32238">MRKEILLPGIAVAGGAAGLALRRWELATAFEPPEAGFRLHIPGSPATYALICLSAVLLLAFLLLSRGKHRAFSGGYGAAFAAKGNTLYITAAVLSGFLLLCSAVLNFMGLPAAYQTALEMVSYTHANPVFSVLPRVLLGIMSAAAFLCTLITARGNYRGEGKGRYSGSLLVPAYACCIWLIAAYQVRAGDPVTLDYIYELLAIIASLLAFYFIAGFSFEKAKTTRACLFSALGVYFSLVTLADGHELYLTALYGFTALSLTVSMAVLLHNDRQPEPKGPRMPPSTEEAEIETTETEVTPDE</sequence>
<gene>
    <name evidence="3" type="ORF">H8S62_06830</name>
</gene>
<feature type="transmembrane region" description="Helical" evidence="2">
    <location>
        <begin position="248"/>
        <end position="268"/>
    </location>
</feature>
<dbReference type="AlphaFoldDB" id="A0A8J6JAP5"/>
<dbReference type="RefSeq" id="WP_186918838.1">
    <property type="nucleotide sequence ID" value="NZ_JACOPQ010000004.1"/>
</dbReference>
<proteinExistence type="predicted"/>
<keyword evidence="2" id="KW-0472">Membrane</keyword>
<protein>
    <submittedName>
        <fullName evidence="3">Uncharacterized protein</fullName>
    </submittedName>
</protein>
<comment type="caution">
    <text evidence="3">The sequence shown here is derived from an EMBL/GenBank/DDBJ whole genome shotgun (WGS) entry which is preliminary data.</text>
</comment>
<dbReference type="EMBL" id="JACOPQ010000004">
    <property type="protein sequence ID" value="MBC5736723.1"/>
    <property type="molecule type" value="Genomic_DNA"/>
</dbReference>
<evidence type="ECO:0000256" key="2">
    <source>
        <dbReference type="SAM" id="Phobius"/>
    </source>
</evidence>
<feature type="compositionally biased region" description="Acidic residues" evidence="1">
    <location>
        <begin position="286"/>
        <end position="301"/>
    </location>
</feature>
<keyword evidence="2" id="KW-0812">Transmembrane</keyword>
<feature type="transmembrane region" description="Helical" evidence="2">
    <location>
        <begin position="226"/>
        <end position="242"/>
    </location>
</feature>
<feature type="transmembrane region" description="Helical" evidence="2">
    <location>
        <begin position="165"/>
        <end position="184"/>
    </location>
</feature>
<evidence type="ECO:0000313" key="3">
    <source>
        <dbReference type="EMBL" id="MBC5736723.1"/>
    </source>
</evidence>
<organism evidence="3 4">
    <name type="scientific">Lawsonibacter faecis</name>
    <dbReference type="NCBI Taxonomy" id="2763052"/>
    <lineage>
        <taxon>Bacteria</taxon>
        <taxon>Bacillati</taxon>
        <taxon>Bacillota</taxon>
        <taxon>Clostridia</taxon>
        <taxon>Eubacteriales</taxon>
        <taxon>Oscillospiraceae</taxon>
        <taxon>Lawsonibacter</taxon>
    </lineage>
</organism>
<feature type="transmembrane region" description="Helical" evidence="2">
    <location>
        <begin position="196"/>
        <end position="214"/>
    </location>
</feature>
<reference evidence="3" key="1">
    <citation type="submission" date="2020-08" db="EMBL/GenBank/DDBJ databases">
        <title>Genome public.</title>
        <authorList>
            <person name="Liu C."/>
            <person name="Sun Q."/>
        </authorList>
    </citation>
    <scope>NUCLEOTIDE SEQUENCE</scope>
    <source>
        <strain evidence="3">NSJ-52</strain>
    </source>
</reference>
<feature type="transmembrane region" description="Helical" evidence="2">
    <location>
        <begin position="86"/>
        <end position="112"/>
    </location>
</feature>
<evidence type="ECO:0000313" key="4">
    <source>
        <dbReference type="Proteomes" id="UP000607645"/>
    </source>
</evidence>
<accession>A0A8J6JAP5</accession>
<keyword evidence="4" id="KW-1185">Reference proteome</keyword>
<keyword evidence="2" id="KW-1133">Transmembrane helix</keyword>
<feature type="transmembrane region" description="Helical" evidence="2">
    <location>
        <begin position="132"/>
        <end position="153"/>
    </location>
</feature>
<evidence type="ECO:0000256" key="1">
    <source>
        <dbReference type="SAM" id="MobiDB-lite"/>
    </source>
</evidence>